<dbReference type="AlphaFoldDB" id="A0A915HHY1"/>
<sequence length="184" mass="19908">MKLMSYPVPSMSSASSLNSWLDSHDGIKSGLLSCLSPVTAAMRRISLPGVKSRLAEMGVDMSTFKSLYSTRRRPSLFCPSVNGVASPSSSFDDNVCGGESEFFAANDGDAKRCRHCLCSAFSPHVNRSSGEPGRETTAEGSSVLVSPTDFEGVKIKQIELRTFPSIYTKAIIVKNVKDDIVWKT</sequence>
<accession>A0A915HHY1</accession>
<name>A0A915HHY1_ROMCU</name>
<protein>
    <submittedName>
        <fullName evidence="2">Uncharacterized protein</fullName>
    </submittedName>
</protein>
<reference evidence="2" key="1">
    <citation type="submission" date="2022-11" db="UniProtKB">
        <authorList>
            <consortium name="WormBaseParasite"/>
        </authorList>
    </citation>
    <scope>IDENTIFICATION</scope>
</reference>
<keyword evidence="1" id="KW-1185">Reference proteome</keyword>
<proteinExistence type="predicted"/>
<dbReference type="Proteomes" id="UP000887565">
    <property type="component" value="Unplaced"/>
</dbReference>
<dbReference type="WBParaSite" id="nRc.2.0.1.t00921-RA">
    <property type="protein sequence ID" value="nRc.2.0.1.t00921-RA"/>
    <property type="gene ID" value="nRc.2.0.1.g00921"/>
</dbReference>
<evidence type="ECO:0000313" key="1">
    <source>
        <dbReference type="Proteomes" id="UP000887565"/>
    </source>
</evidence>
<organism evidence="1 2">
    <name type="scientific">Romanomermis culicivorax</name>
    <name type="common">Nematode worm</name>
    <dbReference type="NCBI Taxonomy" id="13658"/>
    <lineage>
        <taxon>Eukaryota</taxon>
        <taxon>Metazoa</taxon>
        <taxon>Ecdysozoa</taxon>
        <taxon>Nematoda</taxon>
        <taxon>Enoplea</taxon>
        <taxon>Dorylaimia</taxon>
        <taxon>Mermithida</taxon>
        <taxon>Mermithoidea</taxon>
        <taxon>Mermithidae</taxon>
        <taxon>Romanomermis</taxon>
    </lineage>
</organism>
<evidence type="ECO:0000313" key="2">
    <source>
        <dbReference type="WBParaSite" id="nRc.2.0.1.t00921-RA"/>
    </source>
</evidence>